<evidence type="ECO:0000313" key="4">
    <source>
        <dbReference type="Proteomes" id="UP000717328"/>
    </source>
</evidence>
<comment type="caution">
    <text evidence="3">The sequence shown here is derived from an EMBL/GenBank/DDBJ whole genome shotgun (WGS) entry which is preliminary data.</text>
</comment>
<name>A0A9P7FVF6_9AGAR</name>
<reference evidence="3" key="1">
    <citation type="submission" date="2021-02" db="EMBL/GenBank/DDBJ databases">
        <authorList>
            <person name="Nieuwenhuis M."/>
            <person name="Van De Peppel L.J.J."/>
        </authorList>
    </citation>
    <scope>NUCLEOTIDE SEQUENCE</scope>
    <source>
        <strain evidence="3">D49</strain>
    </source>
</reference>
<sequence length="193" mass="21280">MSGRPPTPILPDNLPIPIDDGACAHLTGTTLPSIAIPSTASSGPIDLSVLKGLVIIFCFPRTGAQDEVVPREWDLIPGARGCTPHACSFGETSTELHRLGVQHIFGYSTQEMYFQKELKEMRGLPYELLSDEGLDWVMALGLPTLEWQGRKLVKRLALAVRDGKVVKTWYPIFPPNKNAQEVIAWLKDEGSEE</sequence>
<feature type="domain" description="Redoxin" evidence="2">
    <location>
        <begin position="28"/>
        <end position="182"/>
    </location>
</feature>
<proteinExistence type="inferred from homology"/>
<dbReference type="GO" id="GO:0016491">
    <property type="term" value="F:oxidoreductase activity"/>
    <property type="evidence" value="ECO:0007669"/>
    <property type="project" value="InterPro"/>
</dbReference>
<dbReference type="EMBL" id="JABCKI010005742">
    <property type="protein sequence ID" value="KAG5638828.1"/>
    <property type="molecule type" value="Genomic_DNA"/>
</dbReference>
<comment type="similarity">
    <text evidence="1">Belongs to the peroxiredoxin family. Prx5 subfamily.</text>
</comment>
<dbReference type="Proteomes" id="UP000717328">
    <property type="component" value="Unassembled WGS sequence"/>
</dbReference>
<evidence type="ECO:0000259" key="2">
    <source>
        <dbReference type="Pfam" id="PF08534"/>
    </source>
</evidence>
<accession>A0A9P7FVF6</accession>
<reference evidence="3" key="2">
    <citation type="submission" date="2021-10" db="EMBL/GenBank/DDBJ databases">
        <title>Phylogenomics reveals ancestral predisposition of the termite-cultivated fungus Termitomyces towards a domesticated lifestyle.</title>
        <authorList>
            <person name="Auxier B."/>
            <person name="Grum-Grzhimaylo A."/>
            <person name="Cardenas M.E."/>
            <person name="Lodge J.D."/>
            <person name="Laessoe T."/>
            <person name="Pedersen O."/>
            <person name="Smith M.E."/>
            <person name="Kuyper T.W."/>
            <person name="Franco-Molano E.A."/>
            <person name="Baroni T.J."/>
            <person name="Aanen D.K."/>
        </authorList>
    </citation>
    <scope>NUCLEOTIDE SEQUENCE</scope>
    <source>
        <strain evidence="3">D49</strain>
    </source>
</reference>
<gene>
    <name evidence="3" type="ORF">H0H81_009599</name>
</gene>
<organism evidence="3 4">
    <name type="scientific">Sphagnurus paluster</name>
    <dbReference type="NCBI Taxonomy" id="117069"/>
    <lineage>
        <taxon>Eukaryota</taxon>
        <taxon>Fungi</taxon>
        <taxon>Dikarya</taxon>
        <taxon>Basidiomycota</taxon>
        <taxon>Agaricomycotina</taxon>
        <taxon>Agaricomycetes</taxon>
        <taxon>Agaricomycetidae</taxon>
        <taxon>Agaricales</taxon>
        <taxon>Tricholomatineae</taxon>
        <taxon>Lyophyllaceae</taxon>
        <taxon>Sphagnurus</taxon>
    </lineage>
</organism>
<evidence type="ECO:0000313" key="3">
    <source>
        <dbReference type="EMBL" id="KAG5638828.1"/>
    </source>
</evidence>
<dbReference type="SUPFAM" id="SSF52833">
    <property type="entry name" value="Thioredoxin-like"/>
    <property type="match status" value="1"/>
</dbReference>
<keyword evidence="4" id="KW-1185">Reference proteome</keyword>
<evidence type="ECO:0000256" key="1">
    <source>
        <dbReference type="ARBA" id="ARBA00010505"/>
    </source>
</evidence>
<dbReference type="InterPro" id="IPR013740">
    <property type="entry name" value="Redoxin"/>
</dbReference>
<dbReference type="Gene3D" id="3.40.30.10">
    <property type="entry name" value="Glutaredoxin"/>
    <property type="match status" value="1"/>
</dbReference>
<dbReference type="AlphaFoldDB" id="A0A9P7FVF6"/>
<protein>
    <recommendedName>
        <fullName evidence="2">Redoxin domain-containing protein</fullName>
    </recommendedName>
</protein>
<dbReference type="Pfam" id="PF08534">
    <property type="entry name" value="Redoxin"/>
    <property type="match status" value="1"/>
</dbReference>
<dbReference type="OrthoDB" id="338622at2759"/>
<dbReference type="InterPro" id="IPR036249">
    <property type="entry name" value="Thioredoxin-like_sf"/>
</dbReference>